<dbReference type="InterPro" id="IPR042188">
    <property type="entry name" value="MmgE/PrpD_sf_2"/>
</dbReference>
<evidence type="ECO:0000313" key="4">
    <source>
        <dbReference type="EMBL" id="PJR09674.1"/>
    </source>
</evidence>
<sequence>MDTMTTNSHAHDLIDLVRQISVDTLPPAVVEQARICLLEALGCGVFGASQPWSRILADEMIAEGTRGFSTVIGRGRLAAPAAALCNGTAIHGYELDDLIAESVVHPGAAVIPAALAAAEAVEASGARLLEAIVAGYEVTHRIGLALGAEPSRRGFHVTSLSAPAACAVTAGIVMGLTRDELLSAIGLSCSASGGIKSFAIGKGGGMVKRLHLGRAAEAGVRAAQLARRGFLGPPFAIDSRFGLIEVFGGSSADAARLSEGLGSQWAISKTWFKVYPICGWIQSTVQLLSQMRGPQPLTSADIAHVRVGVSKYAAQNNSEPAPIDTMGAQYSIPYCAALSLMGDPRDPDMFSAAVVNRADIRELAARIEIVVDPRIDAVYPCQYGACVSLALADGRTFEGTVLDCHGTPVDPCTQAESREKFKLLTRGRLSEAQAETLTEHVRTLADLASVRTLMETLSSASSR</sequence>
<comment type="similarity">
    <text evidence="1">Belongs to the PrpD family.</text>
</comment>
<evidence type="ECO:0000259" key="2">
    <source>
        <dbReference type="Pfam" id="PF03972"/>
    </source>
</evidence>
<evidence type="ECO:0000256" key="1">
    <source>
        <dbReference type="ARBA" id="ARBA00006174"/>
    </source>
</evidence>
<organism evidence="4 5">
    <name type="scientific">Rhizobium meliloti</name>
    <name type="common">Ensifer meliloti</name>
    <name type="synonym">Sinorhizobium meliloti</name>
    <dbReference type="NCBI Taxonomy" id="382"/>
    <lineage>
        <taxon>Bacteria</taxon>
        <taxon>Pseudomonadati</taxon>
        <taxon>Pseudomonadota</taxon>
        <taxon>Alphaproteobacteria</taxon>
        <taxon>Hyphomicrobiales</taxon>
        <taxon>Rhizobiaceae</taxon>
        <taxon>Sinorhizobium/Ensifer group</taxon>
        <taxon>Sinorhizobium</taxon>
    </lineage>
</organism>
<dbReference type="Gene3D" id="3.30.1330.120">
    <property type="entry name" value="2-methylcitrate dehydratase PrpD"/>
    <property type="match status" value="1"/>
</dbReference>
<gene>
    <name evidence="4" type="ORF">CEJ86_31045</name>
</gene>
<comment type="caution">
    <text evidence="4">The sequence shown here is derived from an EMBL/GenBank/DDBJ whole genome shotgun (WGS) entry which is preliminary data.</text>
</comment>
<dbReference type="InterPro" id="IPR042183">
    <property type="entry name" value="MmgE/PrpD_sf_1"/>
</dbReference>
<dbReference type="PANTHER" id="PTHR16943">
    <property type="entry name" value="2-METHYLCITRATE DEHYDRATASE-RELATED"/>
    <property type="match status" value="1"/>
</dbReference>
<name>A0A2J0YU45_RHIML</name>
<proteinExistence type="inferred from homology"/>
<dbReference type="AlphaFoldDB" id="A0A2J0YU45"/>
<evidence type="ECO:0000259" key="3">
    <source>
        <dbReference type="Pfam" id="PF19305"/>
    </source>
</evidence>
<evidence type="ECO:0000313" key="5">
    <source>
        <dbReference type="Proteomes" id="UP000231987"/>
    </source>
</evidence>
<reference evidence="4 5" key="1">
    <citation type="submission" date="2017-06" db="EMBL/GenBank/DDBJ databases">
        <title>Ensifer strains isolated from leguminous trees and herbs display diverse denitrification phenotypes with some acting as strong N2O sinks.</title>
        <authorList>
            <person name="Woliy K."/>
            <person name="Mania D."/>
            <person name="Bakken L.R."/>
            <person name="Frostegard A."/>
        </authorList>
    </citation>
    <scope>NUCLEOTIDE SEQUENCE [LARGE SCALE GENOMIC DNA]</scope>
    <source>
        <strain evidence="4 5">AC50a</strain>
    </source>
</reference>
<dbReference type="Gene3D" id="1.10.4100.10">
    <property type="entry name" value="2-methylcitrate dehydratase PrpD"/>
    <property type="match status" value="1"/>
</dbReference>
<dbReference type="PANTHER" id="PTHR16943:SF8">
    <property type="entry name" value="2-METHYLCITRATE DEHYDRATASE"/>
    <property type="match status" value="1"/>
</dbReference>
<dbReference type="RefSeq" id="WP_100674840.1">
    <property type="nucleotide sequence ID" value="NZ_NJGD01000029.1"/>
</dbReference>
<dbReference type="InterPro" id="IPR005656">
    <property type="entry name" value="MmgE_PrpD"/>
</dbReference>
<dbReference type="EMBL" id="NJGD01000029">
    <property type="protein sequence ID" value="PJR09674.1"/>
    <property type="molecule type" value="Genomic_DNA"/>
</dbReference>
<feature type="domain" description="MmgE/PrpD N-terminal" evidence="2">
    <location>
        <begin position="13"/>
        <end position="250"/>
    </location>
</feature>
<dbReference type="InterPro" id="IPR045336">
    <property type="entry name" value="MmgE_PrpD_N"/>
</dbReference>
<dbReference type="InterPro" id="IPR036148">
    <property type="entry name" value="MmgE/PrpD_sf"/>
</dbReference>
<protein>
    <submittedName>
        <fullName evidence="4">MmgE/PrpD family protein</fullName>
    </submittedName>
</protein>
<dbReference type="InterPro" id="IPR045337">
    <property type="entry name" value="MmgE_PrpD_C"/>
</dbReference>
<dbReference type="GO" id="GO:0016829">
    <property type="term" value="F:lyase activity"/>
    <property type="evidence" value="ECO:0007669"/>
    <property type="project" value="InterPro"/>
</dbReference>
<dbReference type="Pfam" id="PF03972">
    <property type="entry name" value="MmgE_PrpD_N"/>
    <property type="match status" value="1"/>
</dbReference>
<dbReference type="Proteomes" id="UP000231987">
    <property type="component" value="Unassembled WGS sequence"/>
</dbReference>
<dbReference type="Pfam" id="PF19305">
    <property type="entry name" value="MmgE_PrpD_C"/>
    <property type="match status" value="1"/>
</dbReference>
<accession>A0A2J0YU45</accession>
<dbReference type="SUPFAM" id="SSF103378">
    <property type="entry name" value="2-methylcitrate dehydratase PrpD"/>
    <property type="match status" value="1"/>
</dbReference>
<feature type="domain" description="MmgE/PrpD C-terminal" evidence="3">
    <location>
        <begin position="275"/>
        <end position="444"/>
    </location>
</feature>